<accession>A0AAX2UJJ9</accession>
<evidence type="ECO:0000313" key="2">
    <source>
        <dbReference type="EMBL" id="TNB57524.1"/>
    </source>
</evidence>
<feature type="coiled-coil region" evidence="1">
    <location>
        <begin position="202"/>
        <end position="229"/>
    </location>
</feature>
<evidence type="ECO:0000256" key="1">
    <source>
        <dbReference type="SAM" id="Coils"/>
    </source>
</evidence>
<reference evidence="2 3" key="1">
    <citation type="submission" date="2019-05" db="EMBL/GenBank/DDBJ databases">
        <title>Draft genomes of eight strains of Campylobacter helveticus isolated from cats and a dog in New Zealand.</title>
        <authorList>
            <person name="Bojanic K."/>
            <person name="Midwinter A.C."/>
            <person name="Biggs P.J."/>
            <person name="Acke E."/>
            <person name="Cornelius A.J."/>
            <person name="Marshall J.C."/>
        </authorList>
    </citation>
    <scope>NUCLEOTIDE SEQUENCE [LARGE SCALE GENOMIC DNA]</scope>
    <source>
        <strain evidence="2 3">ACP123b</strain>
    </source>
</reference>
<proteinExistence type="predicted"/>
<dbReference type="RefSeq" id="WP_082200909.1">
    <property type="nucleotide sequence ID" value="NZ_CP020480.1"/>
</dbReference>
<gene>
    <name evidence="2" type="ORF">FDW42_04905</name>
</gene>
<feature type="coiled-coil region" evidence="1">
    <location>
        <begin position="3"/>
        <end position="44"/>
    </location>
</feature>
<dbReference type="AlphaFoldDB" id="A0AAX2UJJ9"/>
<organism evidence="2 3">
    <name type="scientific">Campylobacter helveticus</name>
    <dbReference type="NCBI Taxonomy" id="28898"/>
    <lineage>
        <taxon>Bacteria</taxon>
        <taxon>Pseudomonadati</taxon>
        <taxon>Campylobacterota</taxon>
        <taxon>Epsilonproteobacteria</taxon>
        <taxon>Campylobacterales</taxon>
        <taxon>Campylobacteraceae</taxon>
        <taxon>Campylobacter</taxon>
    </lineage>
</organism>
<comment type="caution">
    <text evidence="2">The sequence shown here is derived from an EMBL/GenBank/DDBJ whole genome shotgun (WGS) entry which is preliminary data.</text>
</comment>
<name>A0AAX2UJJ9_9BACT</name>
<sequence>MNEKDLQNKILELENYVKETKKNITRAEENIKQCEKAIQALKDLAWDRQSKKESSSMYKVLKDDKTHTMVKSEAGNIKVDKDFMEKEITKHLDNPSLRGMVTTKEMLSFPKVAKGVEAEYNKLHKSYTWKTKANDGNTIRYGSREYNNTNRLLTAYTETGYNERQEQGRGEQGQPHHLIKDLNFLRPANDIIPQKTAKEVKAQFSQEQIKTMQEAVKKASRKLKENAKNKEIDL</sequence>
<keyword evidence="1" id="KW-0175">Coiled coil</keyword>
<evidence type="ECO:0000313" key="3">
    <source>
        <dbReference type="Proteomes" id="UP000306813"/>
    </source>
</evidence>
<dbReference type="Proteomes" id="UP000306813">
    <property type="component" value="Unassembled WGS sequence"/>
</dbReference>
<protein>
    <submittedName>
        <fullName evidence="2">Uncharacterized protein</fullName>
    </submittedName>
</protein>
<dbReference type="GeneID" id="52037842"/>
<dbReference type="EMBL" id="VDBS01000037">
    <property type="protein sequence ID" value="TNB57524.1"/>
    <property type="molecule type" value="Genomic_DNA"/>
</dbReference>